<dbReference type="AlphaFoldDB" id="A0A3M6VRC0"/>
<comment type="caution">
    <text evidence="1">The sequence shown here is derived from an EMBL/GenBank/DDBJ whole genome shotgun (WGS) entry which is preliminary data.</text>
</comment>
<gene>
    <name evidence="1" type="ORF">DD238_003967</name>
</gene>
<evidence type="ECO:0000313" key="2">
    <source>
        <dbReference type="Proteomes" id="UP000282087"/>
    </source>
</evidence>
<accession>A0A3M6VRC0</accession>
<proteinExistence type="predicted"/>
<protein>
    <submittedName>
        <fullName evidence="1">Uncharacterized protein</fullName>
    </submittedName>
</protein>
<reference evidence="1 2" key="1">
    <citation type="submission" date="2018-06" db="EMBL/GenBank/DDBJ databases">
        <title>Comparative genomics of downy mildews reveals potential adaptations to biotrophy.</title>
        <authorList>
            <person name="Fletcher K."/>
            <person name="Klosterman S.J."/>
            <person name="Derevnina L."/>
            <person name="Martin F."/>
            <person name="Koike S."/>
            <person name="Reyes Chin-Wo S."/>
            <person name="Mou B."/>
            <person name="Michelmore R."/>
        </authorList>
    </citation>
    <scope>NUCLEOTIDE SEQUENCE [LARGE SCALE GENOMIC DNA]</scope>
    <source>
        <strain evidence="1 2">R14</strain>
    </source>
</reference>
<organism evidence="1 2">
    <name type="scientific">Peronospora effusa</name>
    <dbReference type="NCBI Taxonomy" id="542832"/>
    <lineage>
        <taxon>Eukaryota</taxon>
        <taxon>Sar</taxon>
        <taxon>Stramenopiles</taxon>
        <taxon>Oomycota</taxon>
        <taxon>Peronosporomycetes</taxon>
        <taxon>Peronosporales</taxon>
        <taxon>Peronosporaceae</taxon>
        <taxon>Peronospora</taxon>
    </lineage>
</organism>
<evidence type="ECO:0000313" key="1">
    <source>
        <dbReference type="EMBL" id="RMX68852.1"/>
    </source>
</evidence>
<keyword evidence="2" id="KW-1185">Reference proteome</keyword>
<dbReference type="EMBL" id="QLLG01000050">
    <property type="protein sequence ID" value="RMX68852.1"/>
    <property type="molecule type" value="Genomic_DNA"/>
</dbReference>
<sequence length="143" mass="15822">MLTPNTHGPFHHIATPSNNRELATARTEVQWATAPTVRLTYNASIVILASEDTNDTVSTLDVCLRAVITAAERMVTLVREPQSIAVVIAYDECLDIITAAVNQIKETVPQGATNEHVLQVYQAMRSIYELLRPSPSVRRALHF</sequence>
<name>A0A3M6VRC0_9STRA</name>
<dbReference type="Proteomes" id="UP000282087">
    <property type="component" value="Unassembled WGS sequence"/>
</dbReference>